<protein>
    <recommendedName>
        <fullName evidence="1">EfeO-type cupredoxin-like domain-containing protein</fullName>
    </recommendedName>
</protein>
<dbReference type="Proteomes" id="UP000051176">
    <property type="component" value="Unassembled WGS sequence"/>
</dbReference>
<dbReference type="InterPro" id="IPR008972">
    <property type="entry name" value="Cupredoxin"/>
</dbReference>
<gene>
    <name evidence="2" type="ORF">FD07_GL000264</name>
</gene>
<evidence type="ECO:0000313" key="2">
    <source>
        <dbReference type="EMBL" id="KRK37207.1"/>
    </source>
</evidence>
<organism evidence="2 3">
    <name type="scientific">Levilactobacillus parabrevis ATCC 53295</name>
    <dbReference type="NCBI Taxonomy" id="1267003"/>
    <lineage>
        <taxon>Bacteria</taxon>
        <taxon>Bacillati</taxon>
        <taxon>Bacillota</taxon>
        <taxon>Bacilli</taxon>
        <taxon>Lactobacillales</taxon>
        <taxon>Lactobacillaceae</taxon>
        <taxon>Levilactobacillus</taxon>
    </lineage>
</organism>
<dbReference type="OrthoDB" id="9800141at2"/>
<dbReference type="eggNOG" id="COG4633">
    <property type="taxonomic scope" value="Bacteria"/>
</dbReference>
<dbReference type="STRING" id="357278.IV61_GL000329"/>
<name>A0A0R1H3M0_9LACO</name>
<dbReference type="Pfam" id="PF13473">
    <property type="entry name" value="Cupredoxin_1"/>
    <property type="match status" value="1"/>
</dbReference>
<comment type="caution">
    <text evidence="2">The sequence shown here is derived from an EMBL/GenBank/DDBJ whole genome shotgun (WGS) entry which is preliminary data.</text>
</comment>
<dbReference type="PATRIC" id="fig|1267003.4.peg.281"/>
<proteinExistence type="predicted"/>
<reference evidence="2 3" key="1">
    <citation type="journal article" date="2015" name="Genome Announc.">
        <title>Expanding the biotechnology potential of lactobacilli through comparative genomics of 213 strains and associated genera.</title>
        <authorList>
            <person name="Sun Z."/>
            <person name="Harris H.M."/>
            <person name="McCann A."/>
            <person name="Guo C."/>
            <person name="Argimon S."/>
            <person name="Zhang W."/>
            <person name="Yang X."/>
            <person name="Jeffery I.B."/>
            <person name="Cooney J.C."/>
            <person name="Kagawa T.F."/>
            <person name="Liu W."/>
            <person name="Song Y."/>
            <person name="Salvetti E."/>
            <person name="Wrobel A."/>
            <person name="Rasinkangas P."/>
            <person name="Parkhill J."/>
            <person name="Rea M.C."/>
            <person name="O'Sullivan O."/>
            <person name="Ritari J."/>
            <person name="Douillard F.P."/>
            <person name="Paul Ross R."/>
            <person name="Yang R."/>
            <person name="Briner A.E."/>
            <person name="Felis G.E."/>
            <person name="de Vos W.M."/>
            <person name="Barrangou R."/>
            <person name="Klaenhammer T.R."/>
            <person name="Caufield P.W."/>
            <person name="Cui Y."/>
            <person name="Zhang H."/>
            <person name="O'Toole P.W."/>
        </authorList>
    </citation>
    <scope>NUCLEOTIDE SEQUENCE [LARGE SCALE GENOMIC DNA]</scope>
    <source>
        <strain evidence="2 3">ATCC 53295</strain>
    </source>
</reference>
<dbReference type="Gene3D" id="2.60.40.420">
    <property type="entry name" value="Cupredoxins - blue copper proteins"/>
    <property type="match status" value="1"/>
</dbReference>
<dbReference type="EMBL" id="AZCZ01000012">
    <property type="protein sequence ID" value="KRK37207.1"/>
    <property type="molecule type" value="Genomic_DNA"/>
</dbReference>
<feature type="domain" description="EfeO-type cupredoxin-like" evidence="1">
    <location>
        <begin position="4"/>
        <end position="91"/>
    </location>
</feature>
<accession>A0A0R1H3M0</accession>
<dbReference type="AlphaFoldDB" id="A0A0R1H3M0"/>
<evidence type="ECO:0000313" key="3">
    <source>
        <dbReference type="Proteomes" id="UP000051176"/>
    </source>
</evidence>
<sequence length="93" mass="10129">MTKTNTTQKATVTVDGGYQPDTIVLKQGVPATLTFNRINDAGCLDQVQLPDFNVLADLPLNQPQKITIDTSHAGTYKFACGMDMFRGKVVIEP</sequence>
<keyword evidence="3" id="KW-1185">Reference proteome</keyword>
<dbReference type="InterPro" id="IPR028096">
    <property type="entry name" value="EfeO_Cupredoxin"/>
</dbReference>
<dbReference type="SUPFAM" id="SSF49503">
    <property type="entry name" value="Cupredoxins"/>
    <property type="match status" value="1"/>
</dbReference>
<evidence type="ECO:0000259" key="1">
    <source>
        <dbReference type="Pfam" id="PF13473"/>
    </source>
</evidence>
<dbReference type="RefSeq" id="WP_020089363.1">
    <property type="nucleotide sequence ID" value="NZ_AZCZ01000012.1"/>
</dbReference>